<reference evidence="1" key="1">
    <citation type="submission" date="2020-10" db="EMBL/GenBank/DDBJ databases">
        <title>Ca. Dormibacterota MAGs.</title>
        <authorList>
            <person name="Montgomery K."/>
        </authorList>
    </citation>
    <scope>NUCLEOTIDE SEQUENCE [LARGE SCALE GENOMIC DNA]</scope>
    <source>
        <strain evidence="1">SC8812_S17_10</strain>
    </source>
</reference>
<keyword evidence="2" id="KW-1185">Reference proteome</keyword>
<dbReference type="Proteomes" id="UP000612893">
    <property type="component" value="Unassembled WGS sequence"/>
</dbReference>
<dbReference type="RefSeq" id="WP_338201702.1">
    <property type="nucleotide sequence ID" value="NZ_JAEKNR010000118.1"/>
</dbReference>
<organism evidence="1 2">
    <name type="scientific">Candidatus Nephthysia bennettiae</name>
    <dbReference type="NCBI Taxonomy" id="3127016"/>
    <lineage>
        <taxon>Bacteria</taxon>
        <taxon>Bacillati</taxon>
        <taxon>Candidatus Dormiibacterota</taxon>
        <taxon>Candidatus Dormibacteria</taxon>
        <taxon>Candidatus Dormibacterales</taxon>
        <taxon>Candidatus Dormibacteraceae</taxon>
        <taxon>Candidatus Nephthysia</taxon>
    </lineage>
</organism>
<comment type="caution">
    <text evidence="1">The sequence shown here is derived from an EMBL/GenBank/DDBJ whole genome shotgun (WGS) entry which is preliminary data.</text>
</comment>
<dbReference type="GO" id="GO:0006450">
    <property type="term" value="P:regulation of translational fidelity"/>
    <property type="evidence" value="ECO:0007669"/>
    <property type="project" value="InterPro"/>
</dbReference>
<protein>
    <submittedName>
        <fullName evidence="1">Uncharacterized protein</fullName>
    </submittedName>
</protein>
<accession>A0A934KA72</accession>
<dbReference type="InterPro" id="IPR036113">
    <property type="entry name" value="Asp/Glu-ADT_sf_sub_c"/>
</dbReference>
<evidence type="ECO:0000313" key="1">
    <source>
        <dbReference type="EMBL" id="MBJ7598583.1"/>
    </source>
</evidence>
<dbReference type="SUPFAM" id="SSF141000">
    <property type="entry name" value="Glu-tRNAGln amidotransferase C subunit"/>
    <property type="match status" value="1"/>
</dbReference>
<name>A0A934KA72_9BACT</name>
<evidence type="ECO:0000313" key="2">
    <source>
        <dbReference type="Proteomes" id="UP000612893"/>
    </source>
</evidence>
<dbReference type="EMBL" id="JAEKNR010000118">
    <property type="protein sequence ID" value="MBJ7598583.1"/>
    <property type="molecule type" value="Genomic_DNA"/>
</dbReference>
<sequence>MRPEEVGPDVVQMLARVAGITVPEEDIQALVGALQNHLRGMEVLDGLPLDESDPIVAFDPRWT</sequence>
<gene>
    <name evidence="1" type="ORF">JF922_10925</name>
</gene>
<dbReference type="AlphaFoldDB" id="A0A934KA72"/>
<proteinExistence type="predicted"/>